<dbReference type="OrthoDB" id="332706at2"/>
<dbReference type="Gene3D" id="3.40.50.1820">
    <property type="entry name" value="alpha/beta hydrolase"/>
    <property type="match status" value="1"/>
</dbReference>
<comment type="caution">
    <text evidence="1">The sequence shown here is derived from an EMBL/GenBank/DDBJ whole genome shotgun (WGS) entry which is preliminary data.</text>
</comment>
<dbReference type="RefSeq" id="WP_104520625.1">
    <property type="nucleotide sequence ID" value="NZ_NHRY01000217.1"/>
</dbReference>
<reference evidence="1 2" key="1">
    <citation type="journal article" date="2018" name="Arch. Microbiol.">
        <title>New insights into the metabolic potential of the phototrophic purple bacterium Rhodopila globiformis DSM 161(T) from its draft genome sequence and evidence for a vanadium-dependent nitrogenase.</title>
        <authorList>
            <person name="Imhoff J.F."/>
            <person name="Rahn T."/>
            <person name="Kunzel S."/>
            <person name="Neulinger S.C."/>
        </authorList>
    </citation>
    <scope>NUCLEOTIDE SEQUENCE [LARGE SCALE GENOMIC DNA]</scope>
    <source>
        <strain evidence="1 2">DSM 161</strain>
    </source>
</reference>
<sequence length="287" mass="31352">MKTSIDLSPLVAAPGAASLPWHDPMFPDRTLVLHAARPRDWHPGLPVLFVHHGVGRNGRDYRDYWAPHVDQGRFLAIAIEFPETDFPDYLWYHFGNLRTRDGTPNPRSQWTFGIVPRLFDALRDQGLTAAPRYGLFGHSAGGQFVHRMLSFGYREHVAVAVGANAGTYAMPDLTLGWPWGLGATGVVADDLAALLQFPLTIMAGTEDTRTTGRFFPKGPNSLRQGPTRYARAHSYLRHGQAAAAALGVTLGWRVIDVPGVGHDGHRMSDAAAPLVAAALGREIRPLA</sequence>
<name>A0A2S6N652_RHOGL</name>
<protein>
    <recommendedName>
        <fullName evidence="3">Alpha/beta hydrolase</fullName>
    </recommendedName>
</protein>
<keyword evidence="2" id="KW-1185">Reference proteome</keyword>
<dbReference type="InterPro" id="IPR029058">
    <property type="entry name" value="AB_hydrolase_fold"/>
</dbReference>
<evidence type="ECO:0000313" key="2">
    <source>
        <dbReference type="Proteomes" id="UP000239724"/>
    </source>
</evidence>
<dbReference type="Proteomes" id="UP000239724">
    <property type="component" value="Unassembled WGS sequence"/>
</dbReference>
<accession>A0A2S6N652</accession>
<dbReference type="AlphaFoldDB" id="A0A2S6N652"/>
<evidence type="ECO:0008006" key="3">
    <source>
        <dbReference type="Google" id="ProtNLM"/>
    </source>
</evidence>
<dbReference type="SUPFAM" id="SSF53474">
    <property type="entry name" value="alpha/beta-Hydrolases"/>
    <property type="match status" value="1"/>
</dbReference>
<gene>
    <name evidence="1" type="ORF">CCS01_20205</name>
</gene>
<organism evidence="1 2">
    <name type="scientific">Rhodopila globiformis</name>
    <name type="common">Rhodopseudomonas globiformis</name>
    <dbReference type="NCBI Taxonomy" id="1071"/>
    <lineage>
        <taxon>Bacteria</taxon>
        <taxon>Pseudomonadati</taxon>
        <taxon>Pseudomonadota</taxon>
        <taxon>Alphaproteobacteria</taxon>
        <taxon>Acetobacterales</taxon>
        <taxon>Acetobacteraceae</taxon>
        <taxon>Rhodopila</taxon>
    </lineage>
</organism>
<dbReference type="EMBL" id="NHRY01000217">
    <property type="protein sequence ID" value="PPQ30082.1"/>
    <property type="molecule type" value="Genomic_DNA"/>
</dbReference>
<evidence type="ECO:0000313" key="1">
    <source>
        <dbReference type="EMBL" id="PPQ30082.1"/>
    </source>
</evidence>
<proteinExistence type="predicted"/>